<feature type="compositionally biased region" description="Pro residues" evidence="1">
    <location>
        <begin position="230"/>
        <end position="251"/>
    </location>
</feature>
<dbReference type="EMBL" id="JARAWC010000044">
    <property type="protein sequence ID" value="MDX2965636.1"/>
    <property type="molecule type" value="Genomic_DNA"/>
</dbReference>
<evidence type="ECO:0000313" key="5">
    <source>
        <dbReference type="Proteomes" id="UP001282288"/>
    </source>
</evidence>
<dbReference type="EMBL" id="JARAWP010000039">
    <property type="protein sequence ID" value="MDX3024862.1"/>
    <property type="molecule type" value="Genomic_DNA"/>
</dbReference>
<proteinExistence type="predicted"/>
<dbReference type="GeneID" id="69812444"/>
<evidence type="ECO:0000313" key="4">
    <source>
        <dbReference type="Proteomes" id="UP001272987"/>
    </source>
</evidence>
<sequence>MNHRRLPPLGPQLRQIITVTRFAADLAARLPGRWRIESDCPPVSDDDATARIWDTGPLLHEPGTPAAHRRVLTHPHGIQLYVMPRPRHPHQYLVLPMLPAGTGHQHVRGLTAPRGIAVPADPARAAAAVQRRLGSSIDLVLTALPAWRRAHAGQRRVSVAITPDQGIRIRCHHASGLYELLGRGGYILDPATGDCRSPDGLPRKGALLQLARATTRLRRLGFHVCLDTRPTPPADGPAGPPPTPPDRPNSR</sequence>
<evidence type="ECO:0000256" key="1">
    <source>
        <dbReference type="SAM" id="MobiDB-lite"/>
    </source>
</evidence>
<keyword evidence="4" id="KW-1185">Reference proteome</keyword>
<accession>A0AAP6BIZ1</accession>
<dbReference type="AlphaFoldDB" id="A0AAP6BIZ1"/>
<feature type="region of interest" description="Disordered" evidence="1">
    <location>
        <begin position="226"/>
        <end position="251"/>
    </location>
</feature>
<dbReference type="Proteomes" id="UP001282288">
    <property type="component" value="Unassembled WGS sequence"/>
</dbReference>
<gene>
    <name evidence="2" type="ORF">PV399_38875</name>
    <name evidence="3" type="ORF">PV666_44415</name>
</gene>
<dbReference type="Proteomes" id="UP001272987">
    <property type="component" value="Unassembled WGS sequence"/>
</dbReference>
<comment type="caution">
    <text evidence="2">The sequence shown here is derived from an EMBL/GenBank/DDBJ whole genome shotgun (WGS) entry which is preliminary data.</text>
</comment>
<reference evidence="2 4" key="1">
    <citation type="journal article" date="2023" name="Microb. Genom.">
        <title>Mesoterricola silvestris gen. nov., sp. nov., Mesoterricola sediminis sp. nov., Geothrix oryzae sp. nov., Geothrix edaphica sp. nov., Geothrix rubra sp. nov., and Geothrix limicola sp. nov., six novel members of Acidobacteriota isolated from soils.</title>
        <authorList>
            <person name="Weisberg A.J."/>
            <person name="Pearce E."/>
            <person name="Kramer C.G."/>
            <person name="Chang J.H."/>
            <person name="Clarke C.R."/>
        </authorList>
    </citation>
    <scope>NUCLEOTIDE SEQUENCE</scope>
    <source>
        <strain evidence="3 4">NB05-1H</strain>
        <strain evidence="2">NRRL_B-16521</strain>
    </source>
</reference>
<protein>
    <submittedName>
        <fullName evidence="2">Uncharacterized protein</fullName>
    </submittedName>
</protein>
<evidence type="ECO:0000313" key="2">
    <source>
        <dbReference type="EMBL" id="MDX2965636.1"/>
    </source>
</evidence>
<evidence type="ECO:0000313" key="3">
    <source>
        <dbReference type="EMBL" id="MDX3024862.1"/>
    </source>
</evidence>
<organism evidence="2 5">
    <name type="scientific">Streptomyces acidiscabies</name>
    <dbReference type="NCBI Taxonomy" id="42234"/>
    <lineage>
        <taxon>Bacteria</taxon>
        <taxon>Bacillati</taxon>
        <taxon>Actinomycetota</taxon>
        <taxon>Actinomycetes</taxon>
        <taxon>Kitasatosporales</taxon>
        <taxon>Streptomycetaceae</taxon>
        <taxon>Streptomyces</taxon>
    </lineage>
</organism>
<name>A0AAP6BIZ1_9ACTN</name>
<dbReference type="RefSeq" id="WP_010359858.1">
    <property type="nucleotide sequence ID" value="NZ_CP122369.1"/>
</dbReference>